<keyword evidence="1" id="KW-0472">Membrane</keyword>
<dbReference type="GeneID" id="71993508"/>
<dbReference type="EMBL" id="CP090174">
    <property type="protein sequence ID" value="UJO24659.1"/>
    <property type="molecule type" value="Genomic_DNA"/>
</dbReference>
<evidence type="ECO:0000256" key="1">
    <source>
        <dbReference type="SAM" id="Phobius"/>
    </source>
</evidence>
<evidence type="ECO:0000313" key="3">
    <source>
        <dbReference type="Proteomes" id="UP000756132"/>
    </source>
</evidence>
<dbReference type="AlphaFoldDB" id="A0A9Q8PL77"/>
<dbReference type="InterPro" id="IPR021514">
    <property type="entry name" value="DUF3176"/>
</dbReference>
<dbReference type="Proteomes" id="UP000756132">
    <property type="component" value="Chromosome 12"/>
</dbReference>
<organism evidence="2 3">
    <name type="scientific">Passalora fulva</name>
    <name type="common">Tomato leaf mold</name>
    <name type="synonym">Cladosporium fulvum</name>
    <dbReference type="NCBI Taxonomy" id="5499"/>
    <lineage>
        <taxon>Eukaryota</taxon>
        <taxon>Fungi</taxon>
        <taxon>Dikarya</taxon>
        <taxon>Ascomycota</taxon>
        <taxon>Pezizomycotina</taxon>
        <taxon>Dothideomycetes</taxon>
        <taxon>Dothideomycetidae</taxon>
        <taxon>Mycosphaerellales</taxon>
        <taxon>Mycosphaerellaceae</taxon>
        <taxon>Fulvia</taxon>
    </lineage>
</organism>
<dbReference type="KEGG" id="ffu:CLAFUR5_13630"/>
<proteinExistence type="predicted"/>
<reference evidence="2" key="1">
    <citation type="submission" date="2021-12" db="EMBL/GenBank/DDBJ databases">
        <authorList>
            <person name="Zaccaron A."/>
            <person name="Stergiopoulos I."/>
        </authorList>
    </citation>
    <scope>NUCLEOTIDE SEQUENCE</scope>
    <source>
        <strain evidence="2">Race5_Kim</strain>
    </source>
</reference>
<dbReference type="OrthoDB" id="5242705at2759"/>
<feature type="transmembrane region" description="Helical" evidence="1">
    <location>
        <begin position="12"/>
        <end position="35"/>
    </location>
</feature>
<gene>
    <name evidence="2" type="ORF">CLAFUR5_13630</name>
</gene>
<name>A0A9Q8PL77_PASFU</name>
<dbReference type="RefSeq" id="XP_047769025.1">
    <property type="nucleotide sequence ID" value="XM_047912778.1"/>
</dbReference>
<dbReference type="Pfam" id="PF11374">
    <property type="entry name" value="DUF3176"/>
    <property type="match status" value="1"/>
</dbReference>
<dbReference type="PANTHER" id="PTHR35394:SF5">
    <property type="entry name" value="DUF3176 DOMAIN-CONTAINING PROTEIN"/>
    <property type="match status" value="1"/>
</dbReference>
<keyword evidence="1" id="KW-0812">Transmembrane</keyword>
<feature type="transmembrane region" description="Helical" evidence="1">
    <location>
        <begin position="41"/>
        <end position="68"/>
    </location>
</feature>
<keyword evidence="1" id="KW-1133">Transmembrane helix</keyword>
<keyword evidence="3" id="KW-1185">Reference proteome</keyword>
<dbReference type="PANTHER" id="PTHR35394">
    <property type="entry name" value="DUF3176 DOMAIN-CONTAINING PROTEIN"/>
    <property type="match status" value="1"/>
</dbReference>
<sequence length="546" mass="60422">MYETWDISSTWTLELLSAGLSVASLAALAGVLAYADGRELVAWYNLTLNTVISILSTISRLCAIFVLCESIAQVKWAIFAENARSLLDFEAIDAASRGPVGAFWLLWRGKRVAMVGAVAMLLALVFDPSAQQLVRWRTAVEFEASEVARLPRAVRYGRGIGLWRVRWWGWVVMMGSNDLSKDLQRSESTGQSTSVLMDTSNSGSMFGNVVKLELLNQLSIDNYESVAPELLFTSWGTGNESGTVSMSDIDTLIWSMAILRVKPKDQGETRTWPHVDLEESECALYYCVKRYNESDMNNSLSHSWTEVTTATRSQDSYSWQPSQSSIDQYQAELNDADIESLAFDDSLSAVERTDLQLGDVFNISQAAVNGLSSFFQSTFAAKNISNVNNTNGFYMRSSANTQYQPAAIQPLVLSVNLDATFTALAESMSNPIRTADDNAITDFGMMGTSVTRYRVHWPWITLPILVVLASVGQLVITIRASGDAPLWNNSVLCSNSDRSRSRRSYETLRVVENQWDNQSLLAQFLHSLASFAGVDTNAYILAQNGI</sequence>
<feature type="transmembrane region" description="Helical" evidence="1">
    <location>
        <begin position="457"/>
        <end position="478"/>
    </location>
</feature>
<evidence type="ECO:0008006" key="4">
    <source>
        <dbReference type="Google" id="ProtNLM"/>
    </source>
</evidence>
<reference evidence="2" key="2">
    <citation type="journal article" date="2022" name="Microb. Genom.">
        <title>A chromosome-scale genome assembly of the tomato pathogen Cladosporium fulvum reveals a compartmentalized genome architecture and the presence of a dispensable chromosome.</title>
        <authorList>
            <person name="Zaccaron A.Z."/>
            <person name="Chen L.H."/>
            <person name="Samaras A."/>
            <person name="Stergiopoulos I."/>
        </authorList>
    </citation>
    <scope>NUCLEOTIDE SEQUENCE</scope>
    <source>
        <strain evidence="2">Race5_Kim</strain>
    </source>
</reference>
<protein>
    <recommendedName>
        <fullName evidence="4">Transmembrane protein</fullName>
    </recommendedName>
</protein>
<evidence type="ECO:0000313" key="2">
    <source>
        <dbReference type="EMBL" id="UJO24659.1"/>
    </source>
</evidence>
<accession>A0A9Q8PL77</accession>